<dbReference type="RefSeq" id="WP_167221625.1">
    <property type="nucleotide sequence ID" value="NZ_JAAQPH010000002.1"/>
</dbReference>
<keyword evidence="2" id="KW-1185">Reference proteome</keyword>
<evidence type="ECO:0000313" key="2">
    <source>
        <dbReference type="Proteomes" id="UP000761264"/>
    </source>
</evidence>
<dbReference type="AlphaFoldDB" id="A0A967CAL9"/>
<sequence length="453" mass="46910">MAGRFTFPIQSAFDNDGTPGAGAKLYFYISGTSTALDTFSDDALSVANTNPVDADSAGRFPAIFLSDQDYKVILRTSEGVTLWTADPVRAAEPTSTTVISKSTTYTVTSADNGRLIKADATAGAFTITLPPAATAGNGFEVTVKKVDSSANAVTLDADGSETIDGGTDISLPNQHDAVQVRSDGTAWQVIVQPFGSENIPLGLGFISGFVLSNNTTDAEHDIDISPGAARNDADGGNIVLSSVTVKRLDAAWAVGSGNGGLDTGAVAVDTWYHLFAIRRSDTGVVDVLFSASPTAPTLPGGYDQKRRIGAVLTDSSSNILPFLQRPGGFFEWVTPILDANDGSPTATNEGELYTISVPPSALAHISAGANSADTAGVAYFRASDITNDIPVDFGGLPLHNAGIAVGGATVTARASDLWVWTDSSSQIRASVDAASTDLTIMAKGWFDPRGQDA</sequence>
<comment type="caution">
    <text evidence="1">The sequence shown here is derived from an EMBL/GenBank/DDBJ whole genome shotgun (WGS) entry which is preliminary data.</text>
</comment>
<organism evidence="1 2">
    <name type="scientific">Pelagibius litoralis</name>
    <dbReference type="NCBI Taxonomy" id="374515"/>
    <lineage>
        <taxon>Bacteria</taxon>
        <taxon>Pseudomonadati</taxon>
        <taxon>Pseudomonadota</taxon>
        <taxon>Alphaproteobacteria</taxon>
        <taxon>Rhodospirillales</taxon>
        <taxon>Rhodovibrionaceae</taxon>
        <taxon>Pelagibius</taxon>
    </lineage>
</organism>
<gene>
    <name evidence="1" type="ORF">HBA54_04120</name>
</gene>
<evidence type="ECO:0000313" key="1">
    <source>
        <dbReference type="EMBL" id="NIA67768.1"/>
    </source>
</evidence>
<proteinExistence type="predicted"/>
<accession>A0A967CAL9</accession>
<protein>
    <submittedName>
        <fullName evidence="1">Uncharacterized protein</fullName>
    </submittedName>
</protein>
<dbReference type="EMBL" id="JAAQPH010000002">
    <property type="protein sequence ID" value="NIA67768.1"/>
    <property type="molecule type" value="Genomic_DNA"/>
</dbReference>
<name>A0A967CAL9_9PROT</name>
<dbReference type="Proteomes" id="UP000761264">
    <property type="component" value="Unassembled WGS sequence"/>
</dbReference>
<reference evidence="1" key="1">
    <citation type="submission" date="2020-03" db="EMBL/GenBank/DDBJ databases">
        <title>Genome of Pelagibius litoralis DSM 21314T.</title>
        <authorList>
            <person name="Wang G."/>
        </authorList>
    </citation>
    <scope>NUCLEOTIDE SEQUENCE</scope>
    <source>
        <strain evidence="1">DSM 21314</strain>
    </source>
</reference>